<proteinExistence type="predicted"/>
<dbReference type="EMBL" id="GILB01013517">
    <property type="protein sequence ID" value="NUU93850.1"/>
    <property type="molecule type" value="Transcribed_RNA"/>
</dbReference>
<reference evidence="1" key="1">
    <citation type="submission" date="2020-03" db="EMBL/GenBank/DDBJ databases">
        <authorList>
            <person name="Zhang R."/>
        </authorList>
    </citation>
    <scope>NUCLEOTIDE SEQUENCE</scope>
</reference>
<accession>A0A6M2F8N6</accession>
<evidence type="ECO:0000313" key="1">
    <source>
        <dbReference type="EMBL" id="NUU93850.1"/>
    </source>
</evidence>
<protein>
    <submittedName>
        <fullName evidence="1">Uncharacterized protein</fullName>
    </submittedName>
</protein>
<name>A0A6M2F8N6_9ROSI</name>
<sequence>MKNRVVKLLRMANGRNPARNSFLCPVQVSYKHSSALWQCNPYSTPKPDKSHCFSLSLLLHFPFLRIHDENKRAQQSHKQNNLKTITTTRFFLVDKWMIPNQTKILSLRKRNGKKKPKEPDAYA</sequence>
<dbReference type="AlphaFoldDB" id="A0A6M2F8N6"/>
<organism evidence="1">
    <name type="scientific">Populus davidiana</name>
    <dbReference type="NCBI Taxonomy" id="266767"/>
    <lineage>
        <taxon>Eukaryota</taxon>
        <taxon>Viridiplantae</taxon>
        <taxon>Streptophyta</taxon>
        <taxon>Embryophyta</taxon>
        <taxon>Tracheophyta</taxon>
        <taxon>Spermatophyta</taxon>
        <taxon>Magnoliopsida</taxon>
        <taxon>eudicotyledons</taxon>
        <taxon>Gunneridae</taxon>
        <taxon>Pentapetalae</taxon>
        <taxon>rosids</taxon>
        <taxon>fabids</taxon>
        <taxon>Malpighiales</taxon>
        <taxon>Salicaceae</taxon>
        <taxon>Saliceae</taxon>
        <taxon>Populus</taxon>
    </lineage>
</organism>